<evidence type="ECO:0008006" key="4">
    <source>
        <dbReference type="Google" id="ProtNLM"/>
    </source>
</evidence>
<organism evidence="2 3">
    <name type="scientific">Blepharisma stoltei</name>
    <dbReference type="NCBI Taxonomy" id="1481888"/>
    <lineage>
        <taxon>Eukaryota</taxon>
        <taxon>Sar</taxon>
        <taxon>Alveolata</taxon>
        <taxon>Ciliophora</taxon>
        <taxon>Postciliodesmatophora</taxon>
        <taxon>Heterotrichea</taxon>
        <taxon>Heterotrichida</taxon>
        <taxon>Blepharismidae</taxon>
        <taxon>Blepharisma</taxon>
    </lineage>
</organism>
<feature type="coiled-coil region" evidence="1">
    <location>
        <begin position="168"/>
        <end position="230"/>
    </location>
</feature>
<keyword evidence="3" id="KW-1185">Reference proteome</keyword>
<comment type="caution">
    <text evidence="2">The sequence shown here is derived from an EMBL/GenBank/DDBJ whole genome shotgun (WGS) entry which is preliminary data.</text>
</comment>
<gene>
    <name evidence="2" type="ORF">BSTOLATCC_MIC9710</name>
</gene>
<keyword evidence="1" id="KW-0175">Coiled coil</keyword>
<protein>
    <recommendedName>
        <fullName evidence="4">Translin-associated factor X-interacting protein 1 N-terminal domain-containing protein</fullName>
    </recommendedName>
</protein>
<dbReference type="Proteomes" id="UP001162131">
    <property type="component" value="Unassembled WGS sequence"/>
</dbReference>
<evidence type="ECO:0000313" key="3">
    <source>
        <dbReference type="Proteomes" id="UP001162131"/>
    </source>
</evidence>
<reference evidence="2" key="1">
    <citation type="submission" date="2021-09" db="EMBL/GenBank/DDBJ databases">
        <authorList>
            <consortium name="AG Swart"/>
            <person name="Singh M."/>
            <person name="Singh A."/>
            <person name="Seah K."/>
            <person name="Emmerich C."/>
        </authorList>
    </citation>
    <scope>NUCLEOTIDE SEQUENCE</scope>
    <source>
        <strain evidence="2">ATCC30299</strain>
    </source>
</reference>
<evidence type="ECO:0000256" key="1">
    <source>
        <dbReference type="SAM" id="Coils"/>
    </source>
</evidence>
<dbReference type="AlphaFoldDB" id="A0AAU9IES6"/>
<proteinExistence type="predicted"/>
<dbReference type="EMBL" id="CAJZBQ010000011">
    <property type="protein sequence ID" value="CAG9313909.1"/>
    <property type="molecule type" value="Genomic_DNA"/>
</dbReference>
<accession>A0AAU9IES6</accession>
<sequence length="374" mass="43046">MLPKDTELPSFSLHTIKNAPSLTSSPYSHAQLNIRRSPSPFQLKKHYRKFTQIHPPKLNHHREVSSCYLSPINSQSFINLNSSKNLKKANDSEMKKTMFKTDLMLNIEVINQIKKKLKIGLKNSSISNDQKIPQKFKSCVDAFDKLLQAMPILSILKYLKNTFIEIYNEKSDEKIPQLEQDNKKLITKLLLYKRENNSISQKLKCLSDENITLTEKIDILNQDIRNLKETKIGPSKTVYDINLLLEETRKKGEVIRDLNFEIYDLRRKENYQTELIDFIRNQSSIDFSGILMKFEIEKEKNKSKKRPSLVPALNLPNSNLLVSQRLEMMEVPSDSDSVDGSSSSSSYSNNEILCGTKNPLFSDKLITKEGILAD</sequence>
<name>A0AAU9IES6_9CILI</name>
<evidence type="ECO:0000313" key="2">
    <source>
        <dbReference type="EMBL" id="CAG9313909.1"/>
    </source>
</evidence>